<dbReference type="Proteomes" id="UP000887540">
    <property type="component" value="Unplaced"/>
</dbReference>
<dbReference type="InterPro" id="IPR016186">
    <property type="entry name" value="C-type_lectin-like/link_sf"/>
</dbReference>
<feature type="domain" description="C-type lectin" evidence="1">
    <location>
        <begin position="114"/>
        <end position="211"/>
    </location>
</feature>
<reference evidence="3" key="1">
    <citation type="submission" date="2022-11" db="UniProtKB">
        <authorList>
            <consortium name="WormBaseParasite"/>
        </authorList>
    </citation>
    <scope>IDENTIFICATION</scope>
</reference>
<dbReference type="InterPro" id="IPR050111">
    <property type="entry name" value="C-type_lectin/snaclec_domain"/>
</dbReference>
<keyword evidence="2" id="KW-1185">Reference proteome</keyword>
<dbReference type="AlphaFoldDB" id="A0A914DSN9"/>
<dbReference type="SUPFAM" id="SSF56436">
    <property type="entry name" value="C-type lectin-like"/>
    <property type="match status" value="1"/>
</dbReference>
<evidence type="ECO:0000313" key="3">
    <source>
        <dbReference type="WBParaSite" id="ACRNAN_scaffold390.g11960.t1"/>
    </source>
</evidence>
<proteinExistence type="predicted"/>
<sequence length="229" mass="25503">MQVVQRGYQMDSANQLFIHVNKKDLIVHSLVILVGVVHKYHVQLLSRNLDRAVVLVDLRPVMIIMQTVPPGLQTDFPINLLLVTLQQRPPRQLALVNGHILLIRNLKSPGISGDDAVADCVKENSKLASIHSDAENSFIYEFVRDAHYNTNDKETVIGMKYEANGVWVDGTPLDYTAWGPSEPAKDTTVKWACLETSVGATTDPGYLSKWRLRASTGTFKSYVCKMAAN</sequence>
<organism evidence="2 3">
    <name type="scientific">Acrobeloides nanus</name>
    <dbReference type="NCBI Taxonomy" id="290746"/>
    <lineage>
        <taxon>Eukaryota</taxon>
        <taxon>Metazoa</taxon>
        <taxon>Ecdysozoa</taxon>
        <taxon>Nematoda</taxon>
        <taxon>Chromadorea</taxon>
        <taxon>Rhabditida</taxon>
        <taxon>Tylenchina</taxon>
        <taxon>Cephalobomorpha</taxon>
        <taxon>Cephaloboidea</taxon>
        <taxon>Cephalobidae</taxon>
        <taxon>Acrobeloides</taxon>
    </lineage>
</organism>
<dbReference type="InterPro" id="IPR001304">
    <property type="entry name" value="C-type_lectin-like"/>
</dbReference>
<dbReference type="Gene3D" id="3.10.100.10">
    <property type="entry name" value="Mannose-Binding Protein A, subunit A"/>
    <property type="match status" value="1"/>
</dbReference>
<protein>
    <submittedName>
        <fullName evidence="3">C-type lectin domain-containing protein</fullName>
    </submittedName>
</protein>
<accession>A0A914DSN9</accession>
<dbReference type="SMART" id="SM00034">
    <property type="entry name" value="CLECT"/>
    <property type="match status" value="1"/>
</dbReference>
<dbReference type="WBParaSite" id="ACRNAN_scaffold390.g11960.t1">
    <property type="protein sequence ID" value="ACRNAN_scaffold390.g11960.t1"/>
    <property type="gene ID" value="ACRNAN_scaffold390.g11960"/>
</dbReference>
<dbReference type="InterPro" id="IPR016187">
    <property type="entry name" value="CTDL_fold"/>
</dbReference>
<dbReference type="Pfam" id="PF00059">
    <property type="entry name" value="Lectin_C"/>
    <property type="match status" value="1"/>
</dbReference>
<name>A0A914DSN9_9BILA</name>
<dbReference type="PROSITE" id="PS50041">
    <property type="entry name" value="C_TYPE_LECTIN_2"/>
    <property type="match status" value="1"/>
</dbReference>
<evidence type="ECO:0000259" key="1">
    <source>
        <dbReference type="PROSITE" id="PS50041"/>
    </source>
</evidence>
<evidence type="ECO:0000313" key="2">
    <source>
        <dbReference type="Proteomes" id="UP000887540"/>
    </source>
</evidence>
<dbReference type="PANTHER" id="PTHR22803">
    <property type="entry name" value="MANNOSE, PHOSPHOLIPASE, LECTIN RECEPTOR RELATED"/>
    <property type="match status" value="1"/>
</dbReference>